<name>A0A1X6NK40_PORUM</name>
<evidence type="ECO:0000313" key="2">
    <source>
        <dbReference type="EMBL" id="OSX68932.1"/>
    </source>
</evidence>
<accession>A0A1X6NK40</accession>
<evidence type="ECO:0000256" key="1">
    <source>
        <dbReference type="SAM" id="MobiDB-lite"/>
    </source>
</evidence>
<dbReference type="AlphaFoldDB" id="A0A1X6NK40"/>
<dbReference type="EMBL" id="KV919945">
    <property type="protein sequence ID" value="OSX68932.1"/>
    <property type="molecule type" value="Genomic_DNA"/>
</dbReference>
<dbReference type="Proteomes" id="UP000218209">
    <property type="component" value="Unassembled WGS sequence"/>
</dbReference>
<reference evidence="2 3" key="1">
    <citation type="submission" date="2017-03" db="EMBL/GenBank/DDBJ databases">
        <title>WGS assembly of Porphyra umbilicalis.</title>
        <authorList>
            <person name="Brawley S.H."/>
            <person name="Blouin N.A."/>
            <person name="Ficko-Blean E."/>
            <person name="Wheeler G.L."/>
            <person name="Lohr M."/>
            <person name="Goodson H.V."/>
            <person name="Jenkins J.W."/>
            <person name="Blaby-Haas C.E."/>
            <person name="Helliwell K.E."/>
            <person name="Chan C."/>
            <person name="Marriage T."/>
            <person name="Bhattacharya D."/>
            <person name="Klein A.S."/>
            <person name="Badis Y."/>
            <person name="Brodie J."/>
            <person name="Cao Y."/>
            <person name="Collen J."/>
            <person name="Dittami S.M."/>
            <person name="Gachon C.M."/>
            <person name="Green B.R."/>
            <person name="Karpowicz S."/>
            <person name="Kim J.W."/>
            <person name="Kudahl U."/>
            <person name="Lin S."/>
            <person name="Michel G."/>
            <person name="Mittag M."/>
            <person name="Olson B.J."/>
            <person name="Pangilinan J."/>
            <person name="Peng Y."/>
            <person name="Qiu H."/>
            <person name="Shu S."/>
            <person name="Singer J.T."/>
            <person name="Smith A.G."/>
            <person name="Sprecher B.N."/>
            <person name="Wagner V."/>
            <person name="Wang W."/>
            <person name="Wang Z.-Y."/>
            <person name="Yan J."/>
            <person name="Yarish C."/>
            <person name="Zoeuner-Riek S."/>
            <person name="Zhuang Y."/>
            <person name="Zou Y."/>
            <person name="Lindquist E.A."/>
            <person name="Grimwood J."/>
            <person name="Barry K."/>
            <person name="Rokhsar D.S."/>
            <person name="Schmutz J."/>
            <person name="Stiller J.W."/>
            <person name="Grossman A.R."/>
            <person name="Prochnik S.E."/>
        </authorList>
    </citation>
    <scope>NUCLEOTIDE SEQUENCE [LARGE SCALE GENOMIC DNA]</scope>
    <source>
        <strain evidence="2">4086291</strain>
    </source>
</reference>
<organism evidence="2 3">
    <name type="scientific">Porphyra umbilicalis</name>
    <name type="common">Purple laver</name>
    <name type="synonym">Red alga</name>
    <dbReference type="NCBI Taxonomy" id="2786"/>
    <lineage>
        <taxon>Eukaryota</taxon>
        <taxon>Rhodophyta</taxon>
        <taxon>Bangiophyceae</taxon>
        <taxon>Bangiales</taxon>
        <taxon>Bangiaceae</taxon>
        <taxon>Porphyra</taxon>
    </lineage>
</organism>
<proteinExistence type="predicted"/>
<sequence length="537" mass="55484">MQLLNNPETNRATLVALCDERTIPAGENDSLQSLKTSLLRFNASSSTVNGARMLSTMVFVRGEAQLGRGGLADYQAAVAHPVGVGVDGATIPSAADARRRQLPPIALFGDAPAPSAPSPTPRPPPSTNLPTPGAATWRGSASPPCANIPSGTASRAAAPPTTIPQSDTAAPSLVVPPSDGAASPHSAAPRRRSLVHAGQLVQAMLEEEAERVETMATAEGLADVKHLLEKVYDRVNAHANSQAVANTRTDVALGSMLKSQTELMATSGGTAAARAAGRRTGLVQAGRQAKRAKGAGGAALGPAPDATGAGAPAAATTAGAAPAVGVFKHPLVADWSLPPEMMAQRFSTEPLAPQLANLVKMCHVSVGYPGIFGSFACAELYERALVRLEDVVDGGGTAAAANAAKTEKMRGIIKNKAKKYIIMMGWLHGIKPEALKRPEEATYESMQLFSLNDEDCALLSAAITRDADVLGWAASHAIRLPTAARVNQLHNLVQSKGKRGGGGVSTTAAGILESSPFKELLAAARKNVEEKYGCVEK</sequence>
<gene>
    <name evidence="2" type="ORF">BU14_2075s0001</name>
</gene>
<keyword evidence="3" id="KW-1185">Reference proteome</keyword>
<feature type="region of interest" description="Disordered" evidence="1">
    <location>
        <begin position="107"/>
        <end position="191"/>
    </location>
</feature>
<protein>
    <submittedName>
        <fullName evidence="2">Uncharacterized protein</fullName>
    </submittedName>
</protein>
<feature type="compositionally biased region" description="Pro residues" evidence="1">
    <location>
        <begin position="114"/>
        <end position="127"/>
    </location>
</feature>
<evidence type="ECO:0000313" key="3">
    <source>
        <dbReference type="Proteomes" id="UP000218209"/>
    </source>
</evidence>